<dbReference type="AlphaFoldDB" id="A0A4P7SEW2"/>
<dbReference type="RefSeq" id="WP_135974287.1">
    <property type="nucleotide sequence ID" value="NZ_CP039291.1"/>
</dbReference>
<keyword evidence="2" id="KW-1185">Reference proteome</keyword>
<dbReference type="EMBL" id="CP039291">
    <property type="protein sequence ID" value="QCB92390.1"/>
    <property type="molecule type" value="Genomic_DNA"/>
</dbReference>
<dbReference type="Gene3D" id="3.40.50.1010">
    <property type="entry name" value="5'-nuclease"/>
    <property type="match status" value="1"/>
</dbReference>
<gene>
    <name evidence="1" type="ORF">E5225_01305</name>
</gene>
<dbReference type="OrthoDB" id="8370557at2"/>
<proteinExistence type="predicted"/>
<evidence type="ECO:0000313" key="2">
    <source>
        <dbReference type="Proteomes" id="UP000296469"/>
    </source>
</evidence>
<sequence>MTRYAIDHLVAVELARDGVVVPEEHQLVGPTLLRSHVLGYLYRAVRAGVLPEAEGRRLLDGVTTTRIRLLGDRVSRAAAWRIAHELGWSDTADAEYLAVAQLQADAFVTLDPVLRTAAAGRVPLADVEDLYPS</sequence>
<dbReference type="Proteomes" id="UP000296469">
    <property type="component" value="Chromosome"/>
</dbReference>
<reference evidence="1 2" key="1">
    <citation type="submission" date="2019-04" db="EMBL/GenBank/DDBJ databases">
        <title>Isolation and identification of Cellulomonas shaoxiangyii sp. Nov. isolated from feces of the Tibetan antelopes (Pantholops hodgsonii) in the Qinghai-Tibet plateau of China.</title>
        <authorList>
            <person name="Tian Z."/>
        </authorList>
    </citation>
    <scope>NUCLEOTIDE SEQUENCE [LARGE SCALE GENOMIC DNA]</scope>
    <source>
        <strain evidence="1 2">Z28</strain>
    </source>
</reference>
<name>A0A4P7SEW2_9CELL</name>
<protein>
    <recommendedName>
        <fullName evidence="3">Type II toxin-antitoxin system VapC family toxin</fullName>
    </recommendedName>
</protein>
<evidence type="ECO:0000313" key="1">
    <source>
        <dbReference type="EMBL" id="QCB92390.1"/>
    </source>
</evidence>
<dbReference type="KEGG" id="celz:E5225_01305"/>
<organism evidence="1 2">
    <name type="scientific">Cellulomonas shaoxiangyii</name>
    <dbReference type="NCBI Taxonomy" id="2566013"/>
    <lineage>
        <taxon>Bacteria</taxon>
        <taxon>Bacillati</taxon>
        <taxon>Actinomycetota</taxon>
        <taxon>Actinomycetes</taxon>
        <taxon>Micrococcales</taxon>
        <taxon>Cellulomonadaceae</taxon>
        <taxon>Cellulomonas</taxon>
    </lineage>
</organism>
<evidence type="ECO:0008006" key="3">
    <source>
        <dbReference type="Google" id="ProtNLM"/>
    </source>
</evidence>
<accession>A0A4P7SEW2</accession>